<protein>
    <submittedName>
        <fullName evidence="3">Carboxypeptidase regulatory-like domain-containing protein</fullName>
    </submittedName>
</protein>
<reference evidence="3 4" key="1">
    <citation type="submission" date="2020-08" db="EMBL/GenBank/DDBJ databases">
        <title>Cohnella phylogeny.</title>
        <authorList>
            <person name="Dunlap C."/>
        </authorList>
    </citation>
    <scope>NUCLEOTIDE SEQUENCE [LARGE SCALE GENOMIC DNA]</scope>
    <source>
        <strain evidence="3 4">DSM 25241</strain>
    </source>
</reference>
<dbReference type="InterPro" id="IPR008969">
    <property type="entry name" value="CarboxyPept-like_regulatory"/>
</dbReference>
<feature type="chain" id="PRO_5038372268" evidence="2">
    <location>
        <begin position="23"/>
        <end position="369"/>
    </location>
</feature>
<keyword evidence="3" id="KW-0645">Protease</keyword>
<gene>
    <name evidence="3" type="ORF">H7B67_29610</name>
</gene>
<evidence type="ECO:0000313" key="3">
    <source>
        <dbReference type="EMBL" id="MBB6638308.1"/>
    </source>
</evidence>
<sequence length="369" mass="40587">MKKMTKAGLCALLAVGITLWTAALTDAEARTEAPRGRIELEQSSFVAKSWRSDGSHLADVKGKLLYGERPVANALLQMDGKGRSIATGEDGSFELTVDRSLIANKAVRVSSFQEAKIDGKPIGSEEADGVLSASSAVTIYHPIEVSRVEPSEDASKVRVHARFKLAADDNIAFFRIDKYRIAGQVSDYNGNPIKDAVVWIDRDKGEGFAKSTPTDKDGRYEMYYWPEDEETNLTVIVGTRRYELPEGKVFNLPRNTSVDIRIRLPKEGSTIDDKPPTLVCTTSEGATYHGLLAGLDVPSDVPYSVSIPDREGRFVLTVPKDAWEKSPLFFETQLTKFIGQDKALKGGDELPVGFVQPREQDPRVEATMS</sequence>
<accession>A0A841T7S8</accession>
<feature type="signal peptide" evidence="2">
    <location>
        <begin position="1"/>
        <end position="22"/>
    </location>
</feature>
<name>A0A841T7S8_9BACL</name>
<evidence type="ECO:0000256" key="1">
    <source>
        <dbReference type="SAM" id="MobiDB-lite"/>
    </source>
</evidence>
<keyword evidence="2" id="KW-0732">Signal</keyword>
<dbReference type="Gene3D" id="2.60.40.1120">
    <property type="entry name" value="Carboxypeptidase-like, regulatory domain"/>
    <property type="match status" value="1"/>
</dbReference>
<dbReference type="GO" id="GO:0004180">
    <property type="term" value="F:carboxypeptidase activity"/>
    <property type="evidence" value="ECO:0007669"/>
    <property type="project" value="UniProtKB-KW"/>
</dbReference>
<dbReference type="EMBL" id="JACJVQ010000032">
    <property type="protein sequence ID" value="MBB6638308.1"/>
    <property type="molecule type" value="Genomic_DNA"/>
</dbReference>
<dbReference type="AlphaFoldDB" id="A0A841T7S8"/>
<proteinExistence type="predicted"/>
<comment type="caution">
    <text evidence="3">The sequence shown here is derived from an EMBL/GenBank/DDBJ whole genome shotgun (WGS) entry which is preliminary data.</text>
</comment>
<keyword evidence="4" id="KW-1185">Reference proteome</keyword>
<evidence type="ECO:0000256" key="2">
    <source>
        <dbReference type="SAM" id="SignalP"/>
    </source>
</evidence>
<feature type="region of interest" description="Disordered" evidence="1">
    <location>
        <begin position="348"/>
        <end position="369"/>
    </location>
</feature>
<keyword evidence="3" id="KW-0121">Carboxypeptidase</keyword>
<organism evidence="3 4">
    <name type="scientific">Cohnella thailandensis</name>
    <dbReference type="NCBI Taxonomy" id="557557"/>
    <lineage>
        <taxon>Bacteria</taxon>
        <taxon>Bacillati</taxon>
        <taxon>Bacillota</taxon>
        <taxon>Bacilli</taxon>
        <taxon>Bacillales</taxon>
        <taxon>Paenibacillaceae</taxon>
        <taxon>Cohnella</taxon>
    </lineage>
</organism>
<dbReference type="SUPFAM" id="SSF49464">
    <property type="entry name" value="Carboxypeptidase regulatory domain-like"/>
    <property type="match status" value="1"/>
</dbReference>
<dbReference type="RefSeq" id="WP_185123512.1">
    <property type="nucleotide sequence ID" value="NZ_JACJVQ010000032.1"/>
</dbReference>
<keyword evidence="3" id="KW-0378">Hydrolase</keyword>
<dbReference type="Proteomes" id="UP000535838">
    <property type="component" value="Unassembled WGS sequence"/>
</dbReference>
<feature type="compositionally biased region" description="Basic and acidic residues" evidence="1">
    <location>
        <begin position="358"/>
        <end position="369"/>
    </location>
</feature>
<evidence type="ECO:0000313" key="4">
    <source>
        <dbReference type="Proteomes" id="UP000535838"/>
    </source>
</evidence>